<dbReference type="Proteomes" id="UP001358614">
    <property type="component" value="Chromosome 1"/>
</dbReference>
<evidence type="ECO:0000313" key="4">
    <source>
        <dbReference type="Proteomes" id="UP001358614"/>
    </source>
</evidence>
<reference evidence="3 4" key="1">
    <citation type="submission" date="2024-01" db="EMBL/GenBank/DDBJ databases">
        <title>Comparative genomics of Cryptococcus and Kwoniella reveals pathogenesis evolution and contrasting modes of karyotype evolution via chromosome fusion or intercentromeric recombination.</title>
        <authorList>
            <person name="Coelho M.A."/>
            <person name="David-Palma M."/>
            <person name="Shea T."/>
            <person name="Bowers K."/>
            <person name="McGinley-Smith S."/>
            <person name="Mohammad A.W."/>
            <person name="Gnirke A."/>
            <person name="Yurkov A.M."/>
            <person name="Nowrousian M."/>
            <person name="Sun S."/>
            <person name="Cuomo C.A."/>
            <person name="Heitman J."/>
        </authorList>
    </citation>
    <scope>NUCLEOTIDE SEQUENCE [LARGE SCALE GENOMIC DNA]</scope>
    <source>
        <strain evidence="3 4">PYCC6329</strain>
    </source>
</reference>
<dbReference type="GeneID" id="91101356"/>
<gene>
    <name evidence="3" type="ORF">V865_002552</name>
</gene>
<dbReference type="RefSeq" id="XP_066082449.1">
    <property type="nucleotide sequence ID" value="XM_066226352.1"/>
</dbReference>
<feature type="region of interest" description="Disordered" evidence="1">
    <location>
        <begin position="41"/>
        <end position="75"/>
    </location>
</feature>
<feature type="compositionally biased region" description="Low complexity" evidence="1">
    <location>
        <begin position="153"/>
        <end position="178"/>
    </location>
</feature>
<sequence length="186" mass="21088">MPIILASLVFAFALAALPSTEPLSPDEQEQAEYVAYLRDEREKRRRKIRQKETDDFRRRSDKIPNDSDERRRMRGVDINLENDDRRSRSKYDSGLGLNLPFEEVGPTHLDDCQECLTNGNDLLSNQSNVSSRGRLVSDIYPTTNYKRTHLRRSSSVPSFSSTSSVSSSSRDSSPGNSPKRFSATLV</sequence>
<keyword evidence="4" id="KW-1185">Reference proteome</keyword>
<dbReference type="AlphaFoldDB" id="A0AAX4KDI8"/>
<feature type="compositionally biased region" description="Basic and acidic residues" evidence="1">
    <location>
        <begin position="50"/>
        <end position="75"/>
    </location>
</feature>
<evidence type="ECO:0000313" key="3">
    <source>
        <dbReference type="EMBL" id="WWD04482.1"/>
    </source>
</evidence>
<evidence type="ECO:0000256" key="2">
    <source>
        <dbReference type="SAM" id="SignalP"/>
    </source>
</evidence>
<dbReference type="EMBL" id="CP144089">
    <property type="protein sequence ID" value="WWD04482.1"/>
    <property type="molecule type" value="Genomic_DNA"/>
</dbReference>
<evidence type="ECO:0008006" key="5">
    <source>
        <dbReference type="Google" id="ProtNLM"/>
    </source>
</evidence>
<feature type="region of interest" description="Disordered" evidence="1">
    <location>
        <begin position="149"/>
        <end position="186"/>
    </location>
</feature>
<keyword evidence="2" id="KW-0732">Signal</keyword>
<dbReference type="KEGG" id="ker:91101356"/>
<proteinExistence type="predicted"/>
<evidence type="ECO:0000256" key="1">
    <source>
        <dbReference type="SAM" id="MobiDB-lite"/>
    </source>
</evidence>
<feature type="signal peptide" evidence="2">
    <location>
        <begin position="1"/>
        <end position="22"/>
    </location>
</feature>
<name>A0AAX4KDI8_9TREE</name>
<accession>A0AAX4KDI8</accession>
<protein>
    <recommendedName>
        <fullName evidence="5">Secreted protein</fullName>
    </recommendedName>
</protein>
<organism evidence="3 4">
    <name type="scientific">Kwoniella europaea PYCC6329</name>
    <dbReference type="NCBI Taxonomy" id="1423913"/>
    <lineage>
        <taxon>Eukaryota</taxon>
        <taxon>Fungi</taxon>
        <taxon>Dikarya</taxon>
        <taxon>Basidiomycota</taxon>
        <taxon>Agaricomycotina</taxon>
        <taxon>Tremellomycetes</taxon>
        <taxon>Tremellales</taxon>
        <taxon>Cryptococcaceae</taxon>
        <taxon>Kwoniella</taxon>
    </lineage>
</organism>
<feature type="chain" id="PRO_5043623797" description="Secreted protein" evidence="2">
    <location>
        <begin position="23"/>
        <end position="186"/>
    </location>
</feature>